<feature type="region of interest" description="Disordered" evidence="1">
    <location>
        <begin position="81"/>
        <end position="104"/>
    </location>
</feature>
<reference evidence="2" key="1">
    <citation type="submission" date="2017-05" db="UniProtKB">
        <authorList>
            <consortium name="EnsemblMetazoa"/>
        </authorList>
    </citation>
    <scope>IDENTIFICATION</scope>
</reference>
<sequence length="104" mass="11655">MVVLLVHTAIYSVTGEERIKCCSGALFHHPALTVTPGTSSTSCLNGSGHSHVRTVYNNLPEEQQMKFNKRPVKFVLQDEMDNWNDGKPTKMSDETVYDQSVSQR</sequence>
<dbReference type="EnsemblMetazoa" id="Aqu2.1.29794_001">
    <property type="protein sequence ID" value="Aqu2.1.29794_001"/>
    <property type="gene ID" value="Aqu2.1.29794"/>
</dbReference>
<proteinExistence type="predicted"/>
<evidence type="ECO:0000313" key="2">
    <source>
        <dbReference type="EnsemblMetazoa" id="Aqu2.1.29794_001"/>
    </source>
</evidence>
<name>A0A1X7UQK6_AMPQE</name>
<protein>
    <submittedName>
        <fullName evidence="2">Uncharacterized protein</fullName>
    </submittedName>
</protein>
<evidence type="ECO:0000256" key="1">
    <source>
        <dbReference type="SAM" id="MobiDB-lite"/>
    </source>
</evidence>
<dbReference type="InParanoid" id="A0A1X7UQK6"/>
<dbReference type="AlphaFoldDB" id="A0A1X7UQK6"/>
<accession>A0A1X7UQK6</accession>
<organism evidence="2">
    <name type="scientific">Amphimedon queenslandica</name>
    <name type="common">Sponge</name>
    <dbReference type="NCBI Taxonomy" id="400682"/>
    <lineage>
        <taxon>Eukaryota</taxon>
        <taxon>Metazoa</taxon>
        <taxon>Porifera</taxon>
        <taxon>Demospongiae</taxon>
        <taxon>Heteroscleromorpha</taxon>
        <taxon>Haplosclerida</taxon>
        <taxon>Niphatidae</taxon>
        <taxon>Amphimedon</taxon>
    </lineage>
</organism>